<dbReference type="EMBL" id="BMLS01000001">
    <property type="protein sequence ID" value="GGO63563.1"/>
    <property type="molecule type" value="Genomic_DNA"/>
</dbReference>
<accession>A0A917YQ35</accession>
<proteinExistence type="predicted"/>
<protein>
    <recommendedName>
        <fullName evidence="3">Glycosyl transferase family 2</fullName>
    </recommendedName>
</protein>
<dbReference type="InterPro" id="IPR029044">
    <property type="entry name" value="Nucleotide-diphossugar_trans"/>
</dbReference>
<evidence type="ECO:0008006" key="3">
    <source>
        <dbReference type="Google" id="ProtNLM"/>
    </source>
</evidence>
<dbReference type="RefSeq" id="WP_188688669.1">
    <property type="nucleotide sequence ID" value="NZ_BMLS01000001.1"/>
</dbReference>
<dbReference type="AlphaFoldDB" id="A0A917YQ35"/>
<comment type="caution">
    <text evidence="1">The sequence shown here is derived from an EMBL/GenBank/DDBJ whole genome shotgun (WGS) entry which is preliminary data.</text>
</comment>
<dbReference type="Pfam" id="PF13704">
    <property type="entry name" value="Glyco_tranf_2_4"/>
    <property type="match status" value="1"/>
</dbReference>
<organism evidence="1 2">
    <name type="scientific">Bowmanella pacifica</name>
    <dbReference type="NCBI Taxonomy" id="502051"/>
    <lineage>
        <taxon>Bacteria</taxon>
        <taxon>Pseudomonadati</taxon>
        <taxon>Pseudomonadota</taxon>
        <taxon>Gammaproteobacteria</taxon>
        <taxon>Alteromonadales</taxon>
        <taxon>Alteromonadaceae</taxon>
        <taxon>Bowmanella</taxon>
    </lineage>
</organism>
<reference evidence="1" key="2">
    <citation type="submission" date="2020-09" db="EMBL/GenBank/DDBJ databases">
        <authorList>
            <person name="Sun Q."/>
            <person name="Zhou Y."/>
        </authorList>
    </citation>
    <scope>NUCLEOTIDE SEQUENCE</scope>
    <source>
        <strain evidence="1">CGMCC 1.7086</strain>
    </source>
</reference>
<evidence type="ECO:0000313" key="2">
    <source>
        <dbReference type="Proteomes" id="UP000606935"/>
    </source>
</evidence>
<sequence>MNNVIGRPSAGRSTPKVKLVAVAKDEAAYLPEWIHHHLYVGFDAIDIYLNRTSDNSAQILSLIQEQHTNVQFFYADWIDYCPQAVSAHIQYLIYAKSFQECRDSGEFDYVMFLDIDEFWMPKCLSFKVQHCIAENPKSDCISFQWLNEKGSERSFTALSQDIKGHIFPLVKSLIRLDASVARVNLHVPYLNQGKITLCDGKAFKGMKNKPESLHESLHELRDVMIVHRLFRSEKEYLSLLNRGRPSDEIPLKLNRVGYNLSEDNSPVVTFTLEPESYQGYSESLRQFVTSLNLEVPLLESRKFVQKRYKKTLRSICHVPIGYFVRMMGVLRGLTRESVFKDVRLSIQTYFAVNRCTSSEELIALAKDVERVDLRLALEVWKKALELRPNGPMIKARIAEYESLELKPGMKRADLRTGLYRK</sequence>
<dbReference type="SUPFAM" id="SSF53448">
    <property type="entry name" value="Nucleotide-diphospho-sugar transferases"/>
    <property type="match status" value="1"/>
</dbReference>
<dbReference type="CDD" id="cd00761">
    <property type="entry name" value="Glyco_tranf_GTA_type"/>
    <property type="match status" value="1"/>
</dbReference>
<name>A0A917YQ35_9ALTE</name>
<reference evidence="1" key="1">
    <citation type="journal article" date="2014" name="Int. J. Syst. Evol. Microbiol.">
        <title>Complete genome sequence of Corynebacterium casei LMG S-19264T (=DSM 44701T), isolated from a smear-ripened cheese.</title>
        <authorList>
            <consortium name="US DOE Joint Genome Institute (JGI-PGF)"/>
            <person name="Walter F."/>
            <person name="Albersmeier A."/>
            <person name="Kalinowski J."/>
            <person name="Ruckert C."/>
        </authorList>
    </citation>
    <scope>NUCLEOTIDE SEQUENCE</scope>
    <source>
        <strain evidence="1">CGMCC 1.7086</strain>
    </source>
</reference>
<evidence type="ECO:0000313" key="1">
    <source>
        <dbReference type="EMBL" id="GGO63563.1"/>
    </source>
</evidence>
<keyword evidence="2" id="KW-1185">Reference proteome</keyword>
<gene>
    <name evidence="1" type="ORF">GCM10010982_00890</name>
</gene>
<dbReference type="Proteomes" id="UP000606935">
    <property type="component" value="Unassembled WGS sequence"/>
</dbReference>